<organism evidence="1 2">
    <name type="scientific">Variovorax ginsengisoli</name>
    <dbReference type="NCBI Taxonomy" id="363844"/>
    <lineage>
        <taxon>Bacteria</taxon>
        <taxon>Pseudomonadati</taxon>
        <taxon>Pseudomonadota</taxon>
        <taxon>Betaproteobacteria</taxon>
        <taxon>Burkholderiales</taxon>
        <taxon>Comamonadaceae</taxon>
        <taxon>Variovorax</taxon>
    </lineage>
</organism>
<evidence type="ECO:0000313" key="1">
    <source>
        <dbReference type="EMBL" id="MDO1536329.1"/>
    </source>
</evidence>
<dbReference type="Proteomes" id="UP001169027">
    <property type="component" value="Unassembled WGS sequence"/>
</dbReference>
<sequence length="177" mass="19179">MRVRVERSAVDVVPLSPGADLGNAAEEVGGQLFGEHESAQFDAGCWREVLEVGGDHFLVHRNAEYADAREPLLLERLLDEHASPEARSGIAAGVVHRFDKGLRLPLFKRLDARATRVEDLAGGPVGGASMIPALAAQVELMRVVVGQRRSRSVGHSRKGGALRNCRRAEFRVGWTPG</sequence>
<dbReference type="EMBL" id="JAUKVY010000027">
    <property type="protein sequence ID" value="MDO1536329.1"/>
    <property type="molecule type" value="Genomic_DNA"/>
</dbReference>
<reference evidence="1" key="1">
    <citation type="submission" date="2023-06" db="EMBL/GenBank/DDBJ databases">
        <authorList>
            <person name="Jiang Y."/>
            <person name="Liu Q."/>
        </authorList>
    </citation>
    <scope>NUCLEOTIDE SEQUENCE</scope>
    <source>
        <strain evidence="1">CGMCC 1.12090</strain>
    </source>
</reference>
<comment type="caution">
    <text evidence="1">The sequence shown here is derived from an EMBL/GenBank/DDBJ whole genome shotgun (WGS) entry which is preliminary data.</text>
</comment>
<evidence type="ECO:0000313" key="2">
    <source>
        <dbReference type="Proteomes" id="UP001169027"/>
    </source>
</evidence>
<name>A0ABT8SDB3_9BURK</name>
<protein>
    <submittedName>
        <fullName evidence="1">Uncharacterized protein</fullName>
    </submittedName>
</protein>
<gene>
    <name evidence="1" type="ORF">Q2T77_28985</name>
</gene>
<proteinExistence type="predicted"/>
<keyword evidence="2" id="KW-1185">Reference proteome</keyword>
<accession>A0ABT8SDB3</accession>
<dbReference type="RefSeq" id="WP_301814342.1">
    <property type="nucleotide sequence ID" value="NZ_JAUJZH010000027.1"/>
</dbReference>